<gene>
    <name evidence="2" type="ORF">RESH_05916</name>
</gene>
<organism evidence="2 3">
    <name type="scientific">Rhodopirellula europaea SH398</name>
    <dbReference type="NCBI Taxonomy" id="1263868"/>
    <lineage>
        <taxon>Bacteria</taxon>
        <taxon>Pseudomonadati</taxon>
        <taxon>Planctomycetota</taxon>
        <taxon>Planctomycetia</taxon>
        <taxon>Pirellulales</taxon>
        <taxon>Pirellulaceae</taxon>
        <taxon>Rhodopirellula</taxon>
    </lineage>
</organism>
<evidence type="ECO:0000256" key="1">
    <source>
        <dbReference type="SAM" id="Phobius"/>
    </source>
</evidence>
<protein>
    <submittedName>
        <fullName evidence="2">Membrane protein</fullName>
    </submittedName>
</protein>
<evidence type="ECO:0000313" key="2">
    <source>
        <dbReference type="EMBL" id="EMI23503.1"/>
    </source>
</evidence>
<reference evidence="2 3" key="1">
    <citation type="journal article" date="2013" name="Mar. Genomics">
        <title>Expression of sulfatases in Rhodopirellula baltica and the diversity of sulfatases in the genus Rhodopirellula.</title>
        <authorList>
            <person name="Wegner C.E."/>
            <person name="Richter-Heitmann T."/>
            <person name="Klindworth A."/>
            <person name="Klockow C."/>
            <person name="Richter M."/>
            <person name="Achstetter T."/>
            <person name="Glockner F.O."/>
            <person name="Harder J."/>
        </authorList>
    </citation>
    <scope>NUCLEOTIDE SEQUENCE [LARGE SCALE GENOMIC DNA]</scope>
    <source>
        <strain evidence="2 3">SH398</strain>
    </source>
</reference>
<keyword evidence="1" id="KW-0812">Transmembrane</keyword>
<keyword evidence="1" id="KW-1133">Transmembrane helix</keyword>
<comment type="caution">
    <text evidence="2">The sequence shown here is derived from an EMBL/GenBank/DDBJ whole genome shotgun (WGS) entry which is preliminary data.</text>
</comment>
<dbReference type="Proteomes" id="UP000011996">
    <property type="component" value="Unassembled WGS sequence"/>
</dbReference>
<sequence>MLRHIFPFAFATIPSGLTGLMFWHFYRGFTTEQKVTGRNVCFLLVGCVLSAFNASLFDPIG</sequence>
<dbReference type="AlphaFoldDB" id="M5RVX5"/>
<evidence type="ECO:0000313" key="3">
    <source>
        <dbReference type="Proteomes" id="UP000011996"/>
    </source>
</evidence>
<accession>M5RVX5</accession>
<dbReference type="EMBL" id="ANOF01000194">
    <property type="protein sequence ID" value="EMI23503.1"/>
    <property type="molecule type" value="Genomic_DNA"/>
</dbReference>
<feature type="transmembrane region" description="Helical" evidence="1">
    <location>
        <begin position="38"/>
        <end position="57"/>
    </location>
</feature>
<keyword evidence="1" id="KW-0472">Membrane</keyword>
<dbReference type="PATRIC" id="fig|1263868.3.peg.6423"/>
<name>M5RVX5_9BACT</name>
<proteinExistence type="predicted"/>
<feature type="transmembrane region" description="Helical" evidence="1">
    <location>
        <begin position="6"/>
        <end position="26"/>
    </location>
</feature>